<name>A0A8S9L3M5_BRACR</name>
<evidence type="ECO:0000313" key="2">
    <source>
        <dbReference type="EMBL" id="KAF2600732.1"/>
    </source>
</evidence>
<reference evidence="2" key="1">
    <citation type="submission" date="2019-12" db="EMBL/GenBank/DDBJ databases">
        <title>Genome sequencing and annotation of Brassica cretica.</title>
        <authorList>
            <person name="Studholme D.J."/>
            <person name="Sarris P.F."/>
        </authorList>
    </citation>
    <scope>NUCLEOTIDE SEQUENCE</scope>
    <source>
        <strain evidence="2">PFS-001/15</strain>
        <tissue evidence="2">Leaf</tissue>
    </source>
</reference>
<organism evidence="2 3">
    <name type="scientific">Brassica cretica</name>
    <name type="common">Mustard</name>
    <dbReference type="NCBI Taxonomy" id="69181"/>
    <lineage>
        <taxon>Eukaryota</taxon>
        <taxon>Viridiplantae</taxon>
        <taxon>Streptophyta</taxon>
        <taxon>Embryophyta</taxon>
        <taxon>Tracheophyta</taxon>
        <taxon>Spermatophyta</taxon>
        <taxon>Magnoliopsida</taxon>
        <taxon>eudicotyledons</taxon>
        <taxon>Gunneridae</taxon>
        <taxon>Pentapetalae</taxon>
        <taxon>rosids</taxon>
        <taxon>malvids</taxon>
        <taxon>Brassicales</taxon>
        <taxon>Brassicaceae</taxon>
        <taxon>Brassiceae</taxon>
        <taxon>Brassica</taxon>
    </lineage>
</organism>
<evidence type="ECO:0000313" key="3">
    <source>
        <dbReference type="Proteomes" id="UP000712281"/>
    </source>
</evidence>
<feature type="compositionally biased region" description="Basic residues" evidence="1">
    <location>
        <begin position="69"/>
        <end position="79"/>
    </location>
</feature>
<evidence type="ECO:0000256" key="1">
    <source>
        <dbReference type="SAM" id="MobiDB-lite"/>
    </source>
</evidence>
<comment type="caution">
    <text evidence="2">The sequence shown here is derived from an EMBL/GenBank/DDBJ whole genome shotgun (WGS) entry which is preliminary data.</text>
</comment>
<dbReference type="EMBL" id="QGKW02000717">
    <property type="protein sequence ID" value="KAF2600732.1"/>
    <property type="molecule type" value="Genomic_DNA"/>
</dbReference>
<accession>A0A8S9L3M5</accession>
<protein>
    <submittedName>
        <fullName evidence="2">Uncharacterized protein</fullName>
    </submittedName>
</protein>
<feature type="region of interest" description="Disordered" evidence="1">
    <location>
        <begin position="12"/>
        <end position="39"/>
    </location>
</feature>
<gene>
    <name evidence="2" type="ORF">F2Q68_00007666</name>
</gene>
<sequence>MSESVVSTVESKLMSSNHWIRSGSGGPSDPGRGKDPAVLGSRLASDRWTLLNEGIIQITTARTNGPKPKGAKSQRVKGW</sequence>
<feature type="region of interest" description="Disordered" evidence="1">
    <location>
        <begin position="60"/>
        <end position="79"/>
    </location>
</feature>
<dbReference type="AlphaFoldDB" id="A0A8S9L3M5"/>
<dbReference type="Proteomes" id="UP000712281">
    <property type="component" value="Unassembled WGS sequence"/>
</dbReference>
<proteinExistence type="predicted"/>